<gene>
    <name evidence="2" type="ORF">THAOC_19236</name>
</gene>
<feature type="non-terminal residue" evidence="2">
    <location>
        <position position="1"/>
    </location>
</feature>
<comment type="caution">
    <text evidence="2">The sequence shown here is derived from an EMBL/GenBank/DDBJ whole genome shotgun (WGS) entry which is preliminary data.</text>
</comment>
<evidence type="ECO:0000256" key="1">
    <source>
        <dbReference type="SAM" id="MobiDB-lite"/>
    </source>
</evidence>
<feature type="compositionally biased region" description="Basic and acidic residues" evidence="1">
    <location>
        <begin position="102"/>
        <end position="128"/>
    </location>
</feature>
<name>K0S2U1_THAOC</name>
<dbReference type="Proteomes" id="UP000266841">
    <property type="component" value="Unassembled WGS sequence"/>
</dbReference>
<proteinExistence type="predicted"/>
<sequence>EAPGAGPVAFELRAERGGVRAAGTAGYAGRRARPGPGGRPVHLRGGDHARGDARVLVFGAVHGRDGEGVEGRRRFGQEGLEDPAATCGVALLHGDRRHADVDGSLRLHDNDGSHGEGGVRDRRERSEVGDDLQSVQWLPRAFRGTASRGRRRSIPQAAERREVDGVHHRGDVGRRRRPLPRAIVGSAAGFRVVLDNKSNISLFIYGEVCDHLRPARSRGVGDGPVRRGSWIPLLRADHCTVP</sequence>
<feature type="region of interest" description="Disordered" evidence="1">
    <location>
        <begin position="144"/>
        <end position="173"/>
    </location>
</feature>
<feature type="region of interest" description="Disordered" evidence="1">
    <location>
        <begin position="102"/>
        <end position="131"/>
    </location>
</feature>
<evidence type="ECO:0000313" key="2">
    <source>
        <dbReference type="EMBL" id="EJK60418.1"/>
    </source>
</evidence>
<dbReference type="EMBL" id="AGNL01021127">
    <property type="protein sequence ID" value="EJK60418.1"/>
    <property type="molecule type" value="Genomic_DNA"/>
</dbReference>
<feature type="compositionally biased region" description="Basic and acidic residues" evidence="1">
    <location>
        <begin position="158"/>
        <end position="173"/>
    </location>
</feature>
<accession>K0S2U1</accession>
<dbReference type="AlphaFoldDB" id="K0S2U1"/>
<keyword evidence="3" id="KW-1185">Reference proteome</keyword>
<evidence type="ECO:0000313" key="3">
    <source>
        <dbReference type="Proteomes" id="UP000266841"/>
    </source>
</evidence>
<feature type="region of interest" description="Disordered" evidence="1">
    <location>
        <begin position="23"/>
        <end position="47"/>
    </location>
</feature>
<reference evidence="2 3" key="1">
    <citation type="journal article" date="2012" name="Genome Biol.">
        <title>Genome and low-iron response of an oceanic diatom adapted to chronic iron limitation.</title>
        <authorList>
            <person name="Lommer M."/>
            <person name="Specht M."/>
            <person name="Roy A.S."/>
            <person name="Kraemer L."/>
            <person name="Andreson R."/>
            <person name="Gutowska M.A."/>
            <person name="Wolf J."/>
            <person name="Bergner S.V."/>
            <person name="Schilhabel M.B."/>
            <person name="Klostermeier U.C."/>
            <person name="Beiko R.G."/>
            <person name="Rosenstiel P."/>
            <person name="Hippler M."/>
            <person name="Laroche J."/>
        </authorList>
    </citation>
    <scope>NUCLEOTIDE SEQUENCE [LARGE SCALE GENOMIC DNA]</scope>
    <source>
        <strain evidence="2 3">CCMP1005</strain>
    </source>
</reference>
<protein>
    <submittedName>
        <fullName evidence="2">Uncharacterized protein</fullName>
    </submittedName>
</protein>
<organism evidence="2 3">
    <name type="scientific">Thalassiosira oceanica</name>
    <name type="common">Marine diatom</name>
    <dbReference type="NCBI Taxonomy" id="159749"/>
    <lineage>
        <taxon>Eukaryota</taxon>
        <taxon>Sar</taxon>
        <taxon>Stramenopiles</taxon>
        <taxon>Ochrophyta</taxon>
        <taxon>Bacillariophyta</taxon>
        <taxon>Coscinodiscophyceae</taxon>
        <taxon>Thalassiosirophycidae</taxon>
        <taxon>Thalassiosirales</taxon>
        <taxon>Thalassiosiraceae</taxon>
        <taxon>Thalassiosira</taxon>
    </lineage>
</organism>